<evidence type="ECO:0000313" key="3">
    <source>
        <dbReference type="Proteomes" id="UP000276215"/>
    </source>
</evidence>
<reference evidence="2 3" key="1">
    <citation type="journal article" date="2018" name="Nat. Ecol. Evol.">
        <title>Pezizomycetes genomes reveal the molecular basis of ectomycorrhizal truffle lifestyle.</title>
        <authorList>
            <person name="Murat C."/>
            <person name="Payen T."/>
            <person name="Noel B."/>
            <person name="Kuo A."/>
            <person name="Morin E."/>
            <person name="Chen J."/>
            <person name="Kohler A."/>
            <person name="Krizsan K."/>
            <person name="Balestrini R."/>
            <person name="Da Silva C."/>
            <person name="Montanini B."/>
            <person name="Hainaut M."/>
            <person name="Levati E."/>
            <person name="Barry K.W."/>
            <person name="Belfiori B."/>
            <person name="Cichocki N."/>
            <person name="Clum A."/>
            <person name="Dockter R.B."/>
            <person name="Fauchery L."/>
            <person name="Guy J."/>
            <person name="Iotti M."/>
            <person name="Le Tacon F."/>
            <person name="Lindquist E.A."/>
            <person name="Lipzen A."/>
            <person name="Malagnac F."/>
            <person name="Mello A."/>
            <person name="Molinier V."/>
            <person name="Miyauchi S."/>
            <person name="Poulain J."/>
            <person name="Riccioni C."/>
            <person name="Rubini A."/>
            <person name="Sitrit Y."/>
            <person name="Splivallo R."/>
            <person name="Traeger S."/>
            <person name="Wang M."/>
            <person name="Zifcakova L."/>
            <person name="Wipf D."/>
            <person name="Zambonelli A."/>
            <person name="Paolocci F."/>
            <person name="Nowrousian M."/>
            <person name="Ottonello S."/>
            <person name="Baldrian P."/>
            <person name="Spatafora J.W."/>
            <person name="Henrissat B."/>
            <person name="Nagy L.G."/>
            <person name="Aury J.M."/>
            <person name="Wincker P."/>
            <person name="Grigoriev I.V."/>
            <person name="Bonfante P."/>
            <person name="Martin F.M."/>
        </authorList>
    </citation>
    <scope>NUCLEOTIDE SEQUENCE [LARGE SCALE GENOMIC DNA]</scope>
    <source>
        <strain evidence="2 3">120613-1</strain>
    </source>
</reference>
<dbReference type="AlphaFoldDB" id="A0A3N4JBD1"/>
<dbReference type="OrthoDB" id="5422061at2759"/>
<name>A0A3N4JBD1_9PEZI</name>
<keyword evidence="3" id="KW-1185">Reference proteome</keyword>
<sequence length="114" mass="13439">MSAIRRPLAKLKENDKNERRARHWGPKPRSLEMHNVMPWLRCRLNIVMIKTRPPTLDKSSFFFQIPKSTIAQRRKPENMQKIIEQVGGNGSYHDAAVAFSCQWPEMEEKLFDVF</sequence>
<evidence type="ECO:0000256" key="1">
    <source>
        <dbReference type="SAM" id="MobiDB-lite"/>
    </source>
</evidence>
<dbReference type="EMBL" id="ML120425">
    <property type="protein sequence ID" value="RPA95536.1"/>
    <property type="molecule type" value="Genomic_DNA"/>
</dbReference>
<evidence type="ECO:0000313" key="2">
    <source>
        <dbReference type="EMBL" id="RPA95536.1"/>
    </source>
</evidence>
<gene>
    <name evidence="2" type="ORF">L873DRAFT_1792272</name>
</gene>
<accession>A0A3N4JBD1</accession>
<protein>
    <submittedName>
        <fullName evidence="2">Uncharacterized protein</fullName>
    </submittedName>
</protein>
<organism evidence="2 3">
    <name type="scientific">Choiromyces venosus 120613-1</name>
    <dbReference type="NCBI Taxonomy" id="1336337"/>
    <lineage>
        <taxon>Eukaryota</taxon>
        <taxon>Fungi</taxon>
        <taxon>Dikarya</taxon>
        <taxon>Ascomycota</taxon>
        <taxon>Pezizomycotina</taxon>
        <taxon>Pezizomycetes</taxon>
        <taxon>Pezizales</taxon>
        <taxon>Tuberaceae</taxon>
        <taxon>Choiromyces</taxon>
    </lineage>
</organism>
<proteinExistence type="predicted"/>
<feature type="region of interest" description="Disordered" evidence="1">
    <location>
        <begin position="1"/>
        <end position="29"/>
    </location>
</feature>
<dbReference type="Proteomes" id="UP000276215">
    <property type="component" value="Unassembled WGS sequence"/>
</dbReference>